<dbReference type="GO" id="GO:0003677">
    <property type="term" value="F:DNA binding"/>
    <property type="evidence" value="ECO:0007669"/>
    <property type="project" value="InterPro"/>
</dbReference>
<keyword evidence="1" id="KW-0233">DNA recombination</keyword>
<dbReference type="AlphaFoldDB" id="A0A8J3H0M5"/>
<reference evidence="2" key="1">
    <citation type="journal article" date="2014" name="Int. J. Syst. Evol. Microbiol.">
        <title>Complete genome sequence of Corynebacterium casei LMG S-19264T (=DSM 44701T), isolated from a smear-ripened cheese.</title>
        <authorList>
            <consortium name="US DOE Joint Genome Institute (JGI-PGF)"/>
            <person name="Walter F."/>
            <person name="Albersmeier A."/>
            <person name="Kalinowski J."/>
            <person name="Ruckert C."/>
        </authorList>
    </citation>
    <scope>NUCLEOTIDE SEQUENCE</scope>
    <source>
        <strain evidence="2">KCTC 42650</strain>
    </source>
</reference>
<sequence>MATITMVITASVLGDIEVSCRFNQLGQPHGSFKHGPQAALMQAACGCPNYLGRKVLTKADGSPLPYRRMAEIMRTERERLELLAYDLHALRYRGVKELAWAGCDDDEIMSYSGHSTKAMVRLYAGEARQEMAARRAREKRR</sequence>
<keyword evidence="3" id="KW-1185">Reference proteome</keyword>
<dbReference type="Gene3D" id="1.10.443.10">
    <property type="entry name" value="Intergrase catalytic core"/>
    <property type="match status" value="1"/>
</dbReference>
<accession>A0A8J3H0M5</accession>
<dbReference type="InterPro" id="IPR011010">
    <property type="entry name" value="DNA_brk_join_enz"/>
</dbReference>
<dbReference type="InterPro" id="IPR013762">
    <property type="entry name" value="Integrase-like_cat_sf"/>
</dbReference>
<name>A0A8J3H0M5_9RHOB</name>
<dbReference type="GO" id="GO:0006310">
    <property type="term" value="P:DNA recombination"/>
    <property type="evidence" value="ECO:0007669"/>
    <property type="project" value="UniProtKB-KW"/>
</dbReference>
<dbReference type="SUPFAM" id="SSF56349">
    <property type="entry name" value="DNA breaking-rejoining enzymes"/>
    <property type="match status" value="1"/>
</dbReference>
<evidence type="ECO:0000256" key="1">
    <source>
        <dbReference type="ARBA" id="ARBA00023172"/>
    </source>
</evidence>
<organism evidence="2 3">
    <name type="scientific">Seohaeicola zhoushanensis</name>
    <dbReference type="NCBI Taxonomy" id="1569283"/>
    <lineage>
        <taxon>Bacteria</taxon>
        <taxon>Pseudomonadati</taxon>
        <taxon>Pseudomonadota</taxon>
        <taxon>Alphaproteobacteria</taxon>
        <taxon>Rhodobacterales</taxon>
        <taxon>Roseobacteraceae</taxon>
        <taxon>Seohaeicola</taxon>
    </lineage>
</organism>
<proteinExistence type="predicted"/>
<dbReference type="Proteomes" id="UP000626220">
    <property type="component" value="Unassembled WGS sequence"/>
</dbReference>
<dbReference type="EMBL" id="BNCJ01000011">
    <property type="protein sequence ID" value="GHF59628.1"/>
    <property type="molecule type" value="Genomic_DNA"/>
</dbReference>
<evidence type="ECO:0000313" key="2">
    <source>
        <dbReference type="EMBL" id="GHF59628.1"/>
    </source>
</evidence>
<protein>
    <recommendedName>
        <fullName evidence="4">Phage integrase family protein</fullName>
    </recommendedName>
</protein>
<evidence type="ECO:0008006" key="4">
    <source>
        <dbReference type="Google" id="ProtNLM"/>
    </source>
</evidence>
<comment type="caution">
    <text evidence="2">The sequence shown here is derived from an EMBL/GenBank/DDBJ whole genome shotgun (WGS) entry which is preliminary data.</text>
</comment>
<evidence type="ECO:0000313" key="3">
    <source>
        <dbReference type="Proteomes" id="UP000626220"/>
    </source>
</evidence>
<gene>
    <name evidence="2" type="ORF">GCM10017056_33790</name>
</gene>
<dbReference type="GO" id="GO:0015074">
    <property type="term" value="P:DNA integration"/>
    <property type="evidence" value="ECO:0007669"/>
    <property type="project" value="InterPro"/>
</dbReference>
<reference evidence="2" key="2">
    <citation type="submission" date="2020-09" db="EMBL/GenBank/DDBJ databases">
        <authorList>
            <person name="Sun Q."/>
            <person name="Kim S."/>
        </authorList>
    </citation>
    <scope>NUCLEOTIDE SEQUENCE</scope>
    <source>
        <strain evidence="2">KCTC 42650</strain>
    </source>
</reference>
<dbReference type="RefSeq" id="WP_229864226.1">
    <property type="nucleotide sequence ID" value="NZ_BNCJ01000011.1"/>
</dbReference>